<sequence>MIKVDKENVDLTKGHFHVELARYILSGGISTAFHWSIMALLVIVGSTPVLATAIGAMMGAILNYFLQRKITFQSVVTHRFALPRYLSVCVLTWFMNLFFFVSLHRRLQFGSVEAQMLTTFLVAFMTYFLYKKKVFNDD</sequence>
<dbReference type="GO" id="GO:0000271">
    <property type="term" value="P:polysaccharide biosynthetic process"/>
    <property type="evidence" value="ECO:0007669"/>
    <property type="project" value="InterPro"/>
</dbReference>
<keyword evidence="5 6" id="KW-0472">Membrane</keyword>
<feature type="transmembrane region" description="Helical" evidence="6">
    <location>
        <begin position="109"/>
        <end position="130"/>
    </location>
</feature>
<comment type="similarity">
    <text evidence="2">Belongs to the GtrA family.</text>
</comment>
<accession>A0A3B1DMG8</accession>
<proteinExistence type="inferred from homology"/>
<keyword evidence="4 6" id="KW-1133">Transmembrane helix</keyword>
<dbReference type="PANTHER" id="PTHR38459:SF1">
    <property type="entry name" value="PROPHAGE BACTOPRENOL-LINKED GLUCOSE TRANSLOCASE HOMOLOG"/>
    <property type="match status" value="1"/>
</dbReference>
<evidence type="ECO:0000256" key="1">
    <source>
        <dbReference type="ARBA" id="ARBA00004141"/>
    </source>
</evidence>
<dbReference type="InterPro" id="IPR051401">
    <property type="entry name" value="GtrA_CellWall_Glycosyl"/>
</dbReference>
<evidence type="ECO:0000259" key="7">
    <source>
        <dbReference type="Pfam" id="PF04138"/>
    </source>
</evidence>
<gene>
    <name evidence="8" type="ORF">MNBD_NITROSPIRAE01-1512</name>
</gene>
<evidence type="ECO:0000256" key="5">
    <source>
        <dbReference type="ARBA" id="ARBA00023136"/>
    </source>
</evidence>
<dbReference type="GO" id="GO:0005886">
    <property type="term" value="C:plasma membrane"/>
    <property type="evidence" value="ECO:0007669"/>
    <property type="project" value="TreeGrafter"/>
</dbReference>
<evidence type="ECO:0000256" key="4">
    <source>
        <dbReference type="ARBA" id="ARBA00022989"/>
    </source>
</evidence>
<dbReference type="EMBL" id="UOGF01000097">
    <property type="protein sequence ID" value="VAX32855.1"/>
    <property type="molecule type" value="Genomic_DNA"/>
</dbReference>
<comment type="subcellular location">
    <subcellularLocation>
        <location evidence="1">Membrane</location>
        <topology evidence="1">Multi-pass membrane protein</topology>
    </subcellularLocation>
</comment>
<dbReference type="InterPro" id="IPR007267">
    <property type="entry name" value="GtrA_DPMS_TM"/>
</dbReference>
<evidence type="ECO:0000256" key="6">
    <source>
        <dbReference type="SAM" id="Phobius"/>
    </source>
</evidence>
<dbReference type="PANTHER" id="PTHR38459">
    <property type="entry name" value="PROPHAGE BACTOPRENOL-LINKED GLUCOSE TRANSLOCASE HOMOLOG"/>
    <property type="match status" value="1"/>
</dbReference>
<reference evidence="8" key="1">
    <citation type="submission" date="2018-06" db="EMBL/GenBank/DDBJ databases">
        <authorList>
            <person name="Zhirakovskaya E."/>
        </authorList>
    </citation>
    <scope>NUCLEOTIDE SEQUENCE</scope>
</reference>
<organism evidence="8">
    <name type="scientific">hydrothermal vent metagenome</name>
    <dbReference type="NCBI Taxonomy" id="652676"/>
    <lineage>
        <taxon>unclassified sequences</taxon>
        <taxon>metagenomes</taxon>
        <taxon>ecological metagenomes</taxon>
    </lineage>
</organism>
<feature type="transmembrane region" description="Helical" evidence="6">
    <location>
        <begin position="86"/>
        <end position="103"/>
    </location>
</feature>
<evidence type="ECO:0000313" key="8">
    <source>
        <dbReference type="EMBL" id="VAX32855.1"/>
    </source>
</evidence>
<dbReference type="AlphaFoldDB" id="A0A3B1DMG8"/>
<protein>
    <recommendedName>
        <fullName evidence="7">GtrA/DPMS transmembrane domain-containing protein</fullName>
    </recommendedName>
</protein>
<evidence type="ECO:0000256" key="3">
    <source>
        <dbReference type="ARBA" id="ARBA00022692"/>
    </source>
</evidence>
<keyword evidence="3 6" id="KW-0812">Transmembrane</keyword>
<feature type="transmembrane region" description="Helical" evidence="6">
    <location>
        <begin position="20"/>
        <end position="43"/>
    </location>
</feature>
<feature type="domain" description="GtrA/DPMS transmembrane" evidence="7">
    <location>
        <begin position="22"/>
        <end position="135"/>
    </location>
</feature>
<feature type="transmembrane region" description="Helical" evidence="6">
    <location>
        <begin position="49"/>
        <end position="66"/>
    </location>
</feature>
<dbReference type="Pfam" id="PF04138">
    <property type="entry name" value="GtrA_DPMS_TM"/>
    <property type="match status" value="1"/>
</dbReference>
<evidence type="ECO:0000256" key="2">
    <source>
        <dbReference type="ARBA" id="ARBA00009399"/>
    </source>
</evidence>
<name>A0A3B1DMG8_9ZZZZ</name>